<dbReference type="SUPFAM" id="SSF55821">
    <property type="entry name" value="YrdC/RibB"/>
    <property type="match status" value="1"/>
</dbReference>
<dbReference type="GO" id="GO:0046872">
    <property type="term" value="F:metal ion binding"/>
    <property type="evidence" value="ECO:0007669"/>
    <property type="project" value="UniProtKB-KW"/>
</dbReference>
<dbReference type="GO" id="GO:0005525">
    <property type="term" value="F:GTP binding"/>
    <property type="evidence" value="ECO:0007669"/>
    <property type="project" value="UniProtKB-KW"/>
</dbReference>
<dbReference type="UniPathway" id="UPA00275">
    <property type="reaction ID" value="UER00400"/>
</dbReference>
<comment type="caution">
    <text evidence="15">The sequence shown here is derived from an EMBL/GenBank/DDBJ whole genome shotgun (WGS) entry which is preliminary data.</text>
</comment>
<dbReference type="InterPro" id="IPR032677">
    <property type="entry name" value="GTP_cyclohydro_II"/>
</dbReference>
<keyword evidence="15" id="KW-0548">Nucleotidyltransferase</keyword>
<dbReference type="Pfam" id="PF00926">
    <property type="entry name" value="DHBP_synthase"/>
    <property type="match status" value="1"/>
</dbReference>
<dbReference type="EC" id="4.1.99.12" evidence="15"/>
<sequence>MFLVLYVDDILLATNDLGLLHETKKFLSSNFEMKDMGEASYVIGIEIFRNRSQGLLGLSQKAYINKVLERFRMEKCSASPVPIQKGDKFSLAQCPKNDLERKQMEAIPYTSVVGSIMYAKTCTRPDISFATGMLGRYQSNPGMEHWKAAKKVLRYLQGTKDHMLTYKRSDHLEVIGYSDSDFAGCVDTRKSTLGFVFLLAGGAVSWKSAKQSVVAASTMEAEFVACFEATIQANWLRNFISGLGIVDSIARPLKMYCDNSAAVFFSKNDKYSTGVKHMELKYFAVKEEVQKQRVSIEHISTKLMIADPLTKGLPPKTFIEHVEKSALFSPIAITNGERQKRKAKGSEILFLSFSSAPEKILWRKDAKQGTTTGVSAQDRATTILKLASRNSRPDDFNRPGHIFPLKYREGGVLKRPGHTEASVDLAVLAGLEPATVLCEIVDDDGSMARLPKLRQMAKKENLKIISIADLIRYRRKREKLVECASAALIPIMWGPFKAYCYRSCLDGIEHIAMVKGEIGDGQDVLVRVHSECLIGDIFGATCQCGNQLELALKQIEAASRGVLVYLRGHEGRGIGLGHMVRGYPSEDDKYEELQLPVDSRKYGIGAQILRDLGVQTIRLMTKYPAEYDGLKAYGLAIAGKVPLLTPLTGHRQERS</sequence>
<dbReference type="GO" id="GO:0009507">
    <property type="term" value="C:chloroplast"/>
    <property type="evidence" value="ECO:0007669"/>
    <property type="project" value="TreeGrafter"/>
</dbReference>
<evidence type="ECO:0000256" key="10">
    <source>
        <dbReference type="ARBA" id="ARBA00022833"/>
    </source>
</evidence>
<dbReference type="InterPro" id="IPR000926">
    <property type="entry name" value="RibA"/>
</dbReference>
<keyword evidence="10" id="KW-0862">Zinc</keyword>
<protein>
    <submittedName>
        <fullName evidence="15">Bifunctional riboflavin biosynthesis protein RIBA 1, chloroplastic</fullName>
        <ecNumber evidence="15">2.7.7.7</ecNumber>
        <ecNumber evidence="15">3.5.4.25</ecNumber>
        <ecNumber evidence="15">4.1.99.12</ecNumber>
    </submittedName>
</protein>
<feature type="domain" description="GTP cyclohydrolase II" evidence="13">
    <location>
        <begin position="486"/>
        <end position="642"/>
    </location>
</feature>
<dbReference type="InterPro" id="IPR036144">
    <property type="entry name" value="RibA-like_sf"/>
</dbReference>
<evidence type="ECO:0000256" key="1">
    <source>
        <dbReference type="ARBA" id="ARBA00001947"/>
    </source>
</evidence>
<evidence type="ECO:0000313" key="15">
    <source>
        <dbReference type="EMBL" id="RZC12926.1"/>
    </source>
</evidence>
<dbReference type="InterPro" id="IPR017945">
    <property type="entry name" value="DHBP_synth_RibB-like_a/b_dom"/>
</dbReference>
<dbReference type="EC" id="3.5.4.25" evidence="15"/>
<dbReference type="SUPFAM" id="SSF56672">
    <property type="entry name" value="DNA/RNA polymerases"/>
    <property type="match status" value="1"/>
</dbReference>
<evidence type="ECO:0000259" key="13">
    <source>
        <dbReference type="Pfam" id="PF00925"/>
    </source>
</evidence>
<evidence type="ECO:0000256" key="2">
    <source>
        <dbReference type="ARBA" id="ARBA00004853"/>
    </source>
</evidence>
<keyword evidence="16" id="KW-1185">Reference proteome</keyword>
<gene>
    <name evidence="15" type="ORF">D0Y65_012595</name>
</gene>
<comment type="cofactor">
    <cofactor evidence="1">
        <name>Zn(2+)</name>
        <dbReference type="ChEBI" id="CHEBI:29105"/>
    </cofactor>
</comment>
<reference evidence="15 16" key="1">
    <citation type="submission" date="2018-09" db="EMBL/GenBank/DDBJ databases">
        <title>A high-quality reference genome of wild soybean provides a powerful tool to mine soybean genomes.</title>
        <authorList>
            <person name="Xie M."/>
            <person name="Chung C.Y.L."/>
            <person name="Li M.-W."/>
            <person name="Wong F.-L."/>
            <person name="Chan T.-F."/>
            <person name="Lam H.-M."/>
        </authorList>
    </citation>
    <scope>NUCLEOTIDE SEQUENCE [LARGE SCALE GENOMIC DNA]</scope>
    <source>
        <strain evidence="16">cv. W05</strain>
        <tissue evidence="15">Hypocotyl of etiolated seedlings</tissue>
    </source>
</reference>
<comment type="pathway">
    <text evidence="2">Cofactor biosynthesis; riboflavin biosynthesis; 5-amino-6-(D-ribitylamino)uracil from GTP: step 1/4.</text>
</comment>
<keyword evidence="8" id="KW-0547">Nucleotide-binding</keyword>
<dbReference type="GO" id="GO:0003935">
    <property type="term" value="F:GTP cyclohydrolase II activity"/>
    <property type="evidence" value="ECO:0007669"/>
    <property type="project" value="UniProtKB-EC"/>
</dbReference>
<evidence type="ECO:0000256" key="9">
    <source>
        <dbReference type="ARBA" id="ARBA00022801"/>
    </source>
</evidence>
<evidence type="ECO:0000256" key="8">
    <source>
        <dbReference type="ARBA" id="ARBA00022741"/>
    </source>
</evidence>
<dbReference type="SUPFAM" id="SSF142695">
    <property type="entry name" value="RibA-like"/>
    <property type="match status" value="1"/>
</dbReference>
<dbReference type="PANTHER" id="PTHR21327:SF18">
    <property type="entry name" value="3,4-DIHYDROXY-2-BUTANONE 4-PHOSPHATE SYNTHASE"/>
    <property type="match status" value="1"/>
</dbReference>
<dbReference type="Proteomes" id="UP000289340">
    <property type="component" value="Chromosome 5"/>
</dbReference>
<dbReference type="InterPro" id="IPR013103">
    <property type="entry name" value="RVT_2"/>
</dbReference>
<evidence type="ECO:0000256" key="4">
    <source>
        <dbReference type="ARBA" id="ARBA00005520"/>
    </source>
</evidence>
<evidence type="ECO:0000256" key="7">
    <source>
        <dbReference type="ARBA" id="ARBA00022723"/>
    </source>
</evidence>
<keyword evidence="7" id="KW-0479">Metal-binding</keyword>
<keyword evidence="15" id="KW-0808">Transferase</keyword>
<evidence type="ECO:0000313" key="16">
    <source>
        <dbReference type="Proteomes" id="UP000289340"/>
    </source>
</evidence>
<organism evidence="15 16">
    <name type="scientific">Glycine soja</name>
    <name type="common">Wild soybean</name>
    <dbReference type="NCBI Taxonomy" id="3848"/>
    <lineage>
        <taxon>Eukaryota</taxon>
        <taxon>Viridiplantae</taxon>
        <taxon>Streptophyta</taxon>
        <taxon>Embryophyta</taxon>
        <taxon>Tracheophyta</taxon>
        <taxon>Spermatophyta</taxon>
        <taxon>Magnoliopsida</taxon>
        <taxon>eudicotyledons</taxon>
        <taxon>Gunneridae</taxon>
        <taxon>Pentapetalae</taxon>
        <taxon>rosids</taxon>
        <taxon>fabids</taxon>
        <taxon>Fabales</taxon>
        <taxon>Fabaceae</taxon>
        <taxon>Papilionoideae</taxon>
        <taxon>50 kb inversion clade</taxon>
        <taxon>NPAAA clade</taxon>
        <taxon>indigoferoid/millettioid clade</taxon>
        <taxon>Phaseoleae</taxon>
        <taxon>Glycine</taxon>
        <taxon>Glycine subgen. Soja</taxon>
    </lineage>
</organism>
<keyword evidence="15" id="KW-0456">Lyase</keyword>
<dbReference type="EC" id="2.7.7.7" evidence="15"/>
<dbReference type="CDD" id="cd09272">
    <property type="entry name" value="RNase_HI_RT_Ty1"/>
    <property type="match status" value="1"/>
</dbReference>
<comment type="catalytic activity">
    <reaction evidence="12">
        <text>GTP + 4 H2O = 2,5-diamino-6-hydroxy-4-(5-phosphoribosylamino)-pyrimidine + formate + 2 phosphate + 3 H(+)</text>
        <dbReference type="Rhea" id="RHEA:23704"/>
        <dbReference type="ChEBI" id="CHEBI:15377"/>
        <dbReference type="ChEBI" id="CHEBI:15378"/>
        <dbReference type="ChEBI" id="CHEBI:15740"/>
        <dbReference type="ChEBI" id="CHEBI:37565"/>
        <dbReference type="ChEBI" id="CHEBI:43474"/>
        <dbReference type="ChEBI" id="CHEBI:58614"/>
        <dbReference type="EC" id="3.5.4.25"/>
    </reaction>
</comment>
<keyword evidence="9 15" id="KW-0378">Hydrolase</keyword>
<comment type="similarity">
    <text evidence="5">In the C-terminal section; belongs to the GTP cyclohydrolase II family.</text>
</comment>
<comment type="pathway">
    <text evidence="3">Cofactor biosynthesis; riboflavin biosynthesis; 2-hydroxy-3-oxobutyl phosphate from D-ribulose 5-phosphate: step 1/1.</text>
</comment>
<dbReference type="GO" id="GO:0009231">
    <property type="term" value="P:riboflavin biosynthetic process"/>
    <property type="evidence" value="ECO:0007669"/>
    <property type="project" value="UniProtKB-UniPathway"/>
</dbReference>
<dbReference type="CDD" id="cd00641">
    <property type="entry name" value="GTP_cyclohydro2"/>
    <property type="match status" value="1"/>
</dbReference>
<evidence type="ECO:0000256" key="11">
    <source>
        <dbReference type="ARBA" id="ARBA00023134"/>
    </source>
</evidence>
<dbReference type="EMBL" id="QZWG01000005">
    <property type="protein sequence ID" value="RZC12926.1"/>
    <property type="molecule type" value="Genomic_DNA"/>
</dbReference>
<dbReference type="Gene3D" id="3.90.870.10">
    <property type="entry name" value="DHBP synthase"/>
    <property type="match status" value="1"/>
</dbReference>
<dbReference type="PANTHER" id="PTHR21327">
    <property type="entry name" value="GTP CYCLOHYDROLASE II-RELATED"/>
    <property type="match status" value="1"/>
</dbReference>
<dbReference type="GO" id="GO:0008686">
    <property type="term" value="F:3,4-dihydroxy-2-butanone-4-phosphate synthase activity"/>
    <property type="evidence" value="ECO:0007669"/>
    <property type="project" value="UniProtKB-EC"/>
</dbReference>
<dbReference type="Gene3D" id="3.40.50.10990">
    <property type="entry name" value="GTP cyclohydrolase II"/>
    <property type="match status" value="1"/>
</dbReference>
<dbReference type="Pfam" id="PF00925">
    <property type="entry name" value="GTP_cyclohydro2"/>
    <property type="match status" value="1"/>
</dbReference>
<dbReference type="Pfam" id="PF07727">
    <property type="entry name" value="RVT_2"/>
    <property type="match status" value="1"/>
</dbReference>
<evidence type="ECO:0000256" key="3">
    <source>
        <dbReference type="ARBA" id="ARBA00004904"/>
    </source>
</evidence>
<dbReference type="InterPro" id="IPR000422">
    <property type="entry name" value="DHBP_synthase_RibB"/>
</dbReference>
<proteinExistence type="inferred from homology"/>
<dbReference type="AlphaFoldDB" id="A0A445KPV1"/>
<dbReference type="GO" id="GO:0003887">
    <property type="term" value="F:DNA-directed DNA polymerase activity"/>
    <property type="evidence" value="ECO:0007669"/>
    <property type="project" value="UniProtKB-EC"/>
</dbReference>
<evidence type="ECO:0000256" key="5">
    <source>
        <dbReference type="ARBA" id="ARBA00008976"/>
    </source>
</evidence>
<name>A0A445KPV1_GLYSO</name>
<evidence type="ECO:0000256" key="6">
    <source>
        <dbReference type="ARBA" id="ARBA00022619"/>
    </source>
</evidence>
<dbReference type="InterPro" id="IPR043502">
    <property type="entry name" value="DNA/RNA_pol_sf"/>
</dbReference>
<keyword evidence="11" id="KW-0342">GTP-binding</keyword>
<comment type="similarity">
    <text evidence="4">In the N-terminal section; belongs to the DHBP synthase family.</text>
</comment>
<evidence type="ECO:0000256" key="12">
    <source>
        <dbReference type="ARBA" id="ARBA00049295"/>
    </source>
</evidence>
<feature type="domain" description="Reverse transcriptase Ty1/copia-type" evidence="14">
    <location>
        <begin position="3"/>
        <end position="84"/>
    </location>
</feature>
<keyword evidence="6" id="KW-0686">Riboflavin biosynthesis</keyword>
<accession>A0A445KPV1</accession>
<evidence type="ECO:0000259" key="14">
    <source>
        <dbReference type="Pfam" id="PF07727"/>
    </source>
</evidence>